<evidence type="ECO:0000256" key="1">
    <source>
        <dbReference type="SAM" id="MobiDB-lite"/>
    </source>
</evidence>
<accession>A0ABV3RKL6</accession>
<organism evidence="2 3">
    <name type="scientific">Sulfitobacter sediminis</name>
    <dbReference type="NCBI Taxonomy" id="3234186"/>
    <lineage>
        <taxon>Bacteria</taxon>
        <taxon>Pseudomonadati</taxon>
        <taxon>Pseudomonadota</taxon>
        <taxon>Alphaproteobacteria</taxon>
        <taxon>Rhodobacterales</taxon>
        <taxon>Roseobacteraceae</taxon>
        <taxon>Sulfitobacter</taxon>
    </lineage>
</organism>
<sequence length="405" mass="43915">MSASGALIEKKVKAFATGMEARMTALRDAKVKEIDKRLAAEAKKVEKSGKADRKAKKGGAKAAEAPKGEDMVVKLTFTMSKSGATQGRTGKQQALEVAEGDSWTCAGSHMNDSARHINMYTHGPGKTGKKYMVDPKKAFGTKDEHICNVATFQKEWEAEMKKQDLRNHGGGKGYGHGDDYHLELPNSRIPKTDPECVACADEYCRLVVMEGYDNNTKFEKAWAAAIKAPMAKYLKEKEKLENAKRIEELKKMVFGGKVSASGKFFSKVKDSKKAAIAVKGSILPPPDIVKEAGRAMPLVLPLVGVPKVKTFTNVTFTGVVVLHFLRYEHLTQTFLKEVRFECVASLKGLLSYAATASASGSVNINLGKGPDPTGTVVIEYSVDGLGPDDHAGQIVFDIKGIKSKI</sequence>
<comment type="caution">
    <text evidence="2">The sequence shown here is derived from an EMBL/GenBank/DDBJ whole genome shotgun (WGS) entry which is preliminary data.</text>
</comment>
<feature type="region of interest" description="Disordered" evidence="1">
    <location>
        <begin position="42"/>
        <end position="65"/>
    </location>
</feature>
<dbReference type="Proteomes" id="UP001556098">
    <property type="component" value="Unassembled WGS sequence"/>
</dbReference>
<evidence type="ECO:0000313" key="2">
    <source>
        <dbReference type="EMBL" id="MEW9919421.1"/>
    </source>
</evidence>
<keyword evidence="3" id="KW-1185">Reference proteome</keyword>
<gene>
    <name evidence="2" type="ORF">AB2B41_07395</name>
</gene>
<dbReference type="EMBL" id="JBFNXX010000004">
    <property type="protein sequence ID" value="MEW9919421.1"/>
    <property type="molecule type" value="Genomic_DNA"/>
</dbReference>
<proteinExistence type="predicted"/>
<protein>
    <submittedName>
        <fullName evidence="2">Uncharacterized protein</fullName>
    </submittedName>
</protein>
<feature type="compositionally biased region" description="Basic and acidic residues" evidence="1">
    <location>
        <begin position="42"/>
        <end position="52"/>
    </location>
</feature>
<evidence type="ECO:0000313" key="3">
    <source>
        <dbReference type="Proteomes" id="UP001556098"/>
    </source>
</evidence>
<name>A0ABV3RKL6_9RHOB</name>
<dbReference type="RefSeq" id="WP_367877124.1">
    <property type="nucleotide sequence ID" value="NZ_JBFNXX010000004.1"/>
</dbReference>
<reference evidence="2 3" key="1">
    <citation type="submission" date="2024-07" db="EMBL/GenBank/DDBJ databases">
        <title>Marimonas sp.nov., isolated from tidal-flat sediment.</title>
        <authorList>
            <person name="Jayan J.N."/>
            <person name="Lee S.S."/>
        </authorList>
    </citation>
    <scope>NUCLEOTIDE SEQUENCE [LARGE SCALE GENOMIC DNA]</scope>
    <source>
        <strain evidence="2 3">MJW-29</strain>
    </source>
</reference>